<evidence type="ECO:0000313" key="2">
    <source>
        <dbReference type="EMBL" id="MPC97636.1"/>
    </source>
</evidence>
<dbReference type="EMBL" id="VSRR010110788">
    <property type="protein sequence ID" value="MPC97636.1"/>
    <property type="molecule type" value="Genomic_DNA"/>
</dbReference>
<accession>A0A5B7JTM5</accession>
<protein>
    <submittedName>
        <fullName evidence="2">Uncharacterized protein</fullName>
    </submittedName>
</protein>
<sequence length="119" mass="12765">MSAVTRFKQSVADSQSVTDGKERKAHQPLPTSAWTTPRSVLTCIAYVCLVTPSALDVGLPLRPWNISCFNAHASSLNTLHYAPGSPPWPSQHSTCPPSWQPQASTPPGNLLSFALIVPS</sequence>
<feature type="compositionally biased region" description="Polar residues" evidence="1">
    <location>
        <begin position="7"/>
        <end position="18"/>
    </location>
</feature>
<evidence type="ECO:0000256" key="1">
    <source>
        <dbReference type="SAM" id="MobiDB-lite"/>
    </source>
</evidence>
<dbReference type="AlphaFoldDB" id="A0A5B7JTM5"/>
<reference evidence="2 3" key="1">
    <citation type="submission" date="2019-05" db="EMBL/GenBank/DDBJ databases">
        <title>Another draft genome of Portunus trituberculatus and its Hox gene families provides insights of decapod evolution.</title>
        <authorList>
            <person name="Jeong J.-H."/>
            <person name="Song I."/>
            <person name="Kim S."/>
            <person name="Choi T."/>
            <person name="Kim D."/>
            <person name="Ryu S."/>
            <person name="Kim W."/>
        </authorList>
    </citation>
    <scope>NUCLEOTIDE SEQUENCE [LARGE SCALE GENOMIC DNA]</scope>
    <source>
        <tissue evidence="2">Muscle</tissue>
    </source>
</reference>
<gene>
    <name evidence="2" type="ORF">E2C01_092959</name>
</gene>
<feature type="compositionally biased region" description="Polar residues" evidence="1">
    <location>
        <begin position="90"/>
        <end position="106"/>
    </location>
</feature>
<evidence type="ECO:0000313" key="3">
    <source>
        <dbReference type="Proteomes" id="UP000324222"/>
    </source>
</evidence>
<feature type="region of interest" description="Disordered" evidence="1">
    <location>
        <begin position="85"/>
        <end position="106"/>
    </location>
</feature>
<proteinExistence type="predicted"/>
<keyword evidence="3" id="KW-1185">Reference proteome</keyword>
<name>A0A5B7JTM5_PORTR</name>
<dbReference type="Proteomes" id="UP000324222">
    <property type="component" value="Unassembled WGS sequence"/>
</dbReference>
<comment type="caution">
    <text evidence="2">The sequence shown here is derived from an EMBL/GenBank/DDBJ whole genome shotgun (WGS) entry which is preliminary data.</text>
</comment>
<feature type="region of interest" description="Disordered" evidence="1">
    <location>
        <begin position="1"/>
        <end position="33"/>
    </location>
</feature>
<organism evidence="2 3">
    <name type="scientific">Portunus trituberculatus</name>
    <name type="common">Swimming crab</name>
    <name type="synonym">Neptunus trituberculatus</name>
    <dbReference type="NCBI Taxonomy" id="210409"/>
    <lineage>
        <taxon>Eukaryota</taxon>
        <taxon>Metazoa</taxon>
        <taxon>Ecdysozoa</taxon>
        <taxon>Arthropoda</taxon>
        <taxon>Crustacea</taxon>
        <taxon>Multicrustacea</taxon>
        <taxon>Malacostraca</taxon>
        <taxon>Eumalacostraca</taxon>
        <taxon>Eucarida</taxon>
        <taxon>Decapoda</taxon>
        <taxon>Pleocyemata</taxon>
        <taxon>Brachyura</taxon>
        <taxon>Eubrachyura</taxon>
        <taxon>Portunoidea</taxon>
        <taxon>Portunidae</taxon>
        <taxon>Portuninae</taxon>
        <taxon>Portunus</taxon>
    </lineage>
</organism>